<dbReference type="Pfam" id="PF00583">
    <property type="entry name" value="Acetyltransf_1"/>
    <property type="match status" value="1"/>
</dbReference>
<proteinExistence type="predicted"/>
<dbReference type="EMBL" id="JBHSAY010000029">
    <property type="protein sequence ID" value="MFC4136322.1"/>
    <property type="molecule type" value="Genomic_DNA"/>
</dbReference>
<keyword evidence="3" id="KW-1185">Reference proteome</keyword>
<organism evidence="2 3">
    <name type="scientific">Hamadaea flava</name>
    <dbReference type="NCBI Taxonomy" id="1742688"/>
    <lineage>
        <taxon>Bacteria</taxon>
        <taxon>Bacillati</taxon>
        <taxon>Actinomycetota</taxon>
        <taxon>Actinomycetes</taxon>
        <taxon>Micromonosporales</taxon>
        <taxon>Micromonosporaceae</taxon>
        <taxon>Hamadaea</taxon>
    </lineage>
</organism>
<evidence type="ECO:0000313" key="2">
    <source>
        <dbReference type="EMBL" id="MFC4136322.1"/>
    </source>
</evidence>
<dbReference type="SUPFAM" id="SSF55729">
    <property type="entry name" value="Acyl-CoA N-acyltransferases (Nat)"/>
    <property type="match status" value="1"/>
</dbReference>
<reference evidence="3" key="1">
    <citation type="journal article" date="2019" name="Int. J. Syst. Evol. Microbiol.">
        <title>The Global Catalogue of Microorganisms (GCM) 10K type strain sequencing project: providing services to taxonomists for standard genome sequencing and annotation.</title>
        <authorList>
            <consortium name="The Broad Institute Genomics Platform"/>
            <consortium name="The Broad Institute Genome Sequencing Center for Infectious Disease"/>
            <person name="Wu L."/>
            <person name="Ma J."/>
        </authorList>
    </citation>
    <scope>NUCLEOTIDE SEQUENCE [LARGE SCALE GENOMIC DNA]</scope>
    <source>
        <strain evidence="3">CGMCC 4.7289</strain>
    </source>
</reference>
<dbReference type="PANTHER" id="PTHR39173:SF1">
    <property type="entry name" value="ACETYLTRANSFERASE"/>
    <property type="match status" value="1"/>
</dbReference>
<evidence type="ECO:0000313" key="3">
    <source>
        <dbReference type="Proteomes" id="UP001595816"/>
    </source>
</evidence>
<protein>
    <submittedName>
        <fullName evidence="2">GNAT family N-acetyltransferase</fullName>
    </submittedName>
</protein>
<comment type="caution">
    <text evidence="2">The sequence shown here is derived from an EMBL/GenBank/DDBJ whole genome shotgun (WGS) entry which is preliminary data.</text>
</comment>
<dbReference type="RefSeq" id="WP_253751052.1">
    <property type="nucleotide sequence ID" value="NZ_JAMZDZ010000001.1"/>
</dbReference>
<dbReference type="Gene3D" id="3.40.630.30">
    <property type="match status" value="1"/>
</dbReference>
<dbReference type="CDD" id="cd04301">
    <property type="entry name" value="NAT_SF"/>
    <property type="match status" value="1"/>
</dbReference>
<dbReference type="PROSITE" id="PS51186">
    <property type="entry name" value="GNAT"/>
    <property type="match status" value="1"/>
</dbReference>
<dbReference type="InterPro" id="IPR016181">
    <property type="entry name" value="Acyl_CoA_acyltransferase"/>
</dbReference>
<accession>A0ABV8LYY7</accession>
<dbReference type="InterPro" id="IPR000182">
    <property type="entry name" value="GNAT_dom"/>
</dbReference>
<evidence type="ECO:0000259" key="1">
    <source>
        <dbReference type="PROSITE" id="PS51186"/>
    </source>
</evidence>
<dbReference type="Proteomes" id="UP001595816">
    <property type="component" value="Unassembled WGS sequence"/>
</dbReference>
<sequence>MELIEPAADRHRAWLEFRDEWAGEQLHGTGVSADYDVSTPDGFAAWVAYLRRQSDMSVPVAEGRVHADYWWIAEGDEILGAITLRHRLNDFLAEAGGHIGYGVRPSARRRGLAGWALGQVLQRAKERGLDRVLITCEDGNIGSARTIERNGGVLEDVRDTVLGRTRRYWITL</sequence>
<gene>
    <name evidence="2" type="ORF">ACFOZ4_37435</name>
</gene>
<dbReference type="PANTHER" id="PTHR39173">
    <property type="entry name" value="ACETYLTRANSFERASE"/>
    <property type="match status" value="1"/>
</dbReference>
<feature type="domain" description="N-acetyltransferase" evidence="1">
    <location>
        <begin position="33"/>
        <end position="172"/>
    </location>
</feature>
<name>A0ABV8LYY7_9ACTN</name>